<dbReference type="Gene3D" id="3.30.450.20">
    <property type="entry name" value="PAS domain"/>
    <property type="match status" value="2"/>
</dbReference>
<comment type="caution">
    <text evidence="14">The sequence shown here is derived from an EMBL/GenBank/DDBJ whole genome shotgun (WGS) entry which is preliminary data.</text>
</comment>
<comment type="subcellular location">
    <subcellularLocation>
        <location evidence="1">Cell membrane</location>
        <topology evidence="1">Multi-pass membrane protein</topology>
    </subcellularLocation>
</comment>
<dbReference type="SUPFAM" id="SSF58104">
    <property type="entry name" value="Methyl-accepting chemotaxis protein (MCP) signaling domain"/>
    <property type="match status" value="1"/>
</dbReference>
<dbReference type="Gene3D" id="6.10.340.10">
    <property type="match status" value="1"/>
</dbReference>
<dbReference type="GO" id="GO:0005886">
    <property type="term" value="C:plasma membrane"/>
    <property type="evidence" value="ECO:0007669"/>
    <property type="project" value="UniProtKB-SubCell"/>
</dbReference>
<dbReference type="Proteomes" id="UP000434052">
    <property type="component" value="Unassembled WGS sequence"/>
</dbReference>
<evidence type="ECO:0000256" key="9">
    <source>
        <dbReference type="PROSITE-ProRule" id="PRU00284"/>
    </source>
</evidence>
<feature type="region of interest" description="Disordered" evidence="10">
    <location>
        <begin position="397"/>
        <end position="417"/>
    </location>
</feature>
<dbReference type="CDD" id="cd12913">
    <property type="entry name" value="PDC1_MCP_like"/>
    <property type="match status" value="1"/>
</dbReference>
<feature type="transmembrane region" description="Helical" evidence="11">
    <location>
        <begin position="12"/>
        <end position="31"/>
    </location>
</feature>
<dbReference type="SMART" id="SM00304">
    <property type="entry name" value="HAMP"/>
    <property type="match status" value="1"/>
</dbReference>
<dbReference type="CDD" id="cd12912">
    <property type="entry name" value="PDC2_MCP_like"/>
    <property type="match status" value="1"/>
</dbReference>
<evidence type="ECO:0000313" key="14">
    <source>
        <dbReference type="EMBL" id="TVM32319.1"/>
    </source>
</evidence>
<evidence type="ECO:0000256" key="5">
    <source>
        <dbReference type="ARBA" id="ARBA00022989"/>
    </source>
</evidence>
<feature type="domain" description="HAMP" evidence="13">
    <location>
        <begin position="340"/>
        <end position="392"/>
    </location>
</feature>
<feature type="transmembrane region" description="Helical" evidence="11">
    <location>
        <begin position="320"/>
        <end position="342"/>
    </location>
</feature>
<evidence type="ECO:0000256" key="4">
    <source>
        <dbReference type="ARBA" id="ARBA00022692"/>
    </source>
</evidence>
<name>A0A6P1ZG16_9BACT</name>
<evidence type="ECO:0000256" key="3">
    <source>
        <dbReference type="ARBA" id="ARBA00022500"/>
    </source>
</evidence>
<evidence type="ECO:0000256" key="6">
    <source>
        <dbReference type="ARBA" id="ARBA00023136"/>
    </source>
</evidence>
<dbReference type="PANTHER" id="PTHR32089">
    <property type="entry name" value="METHYL-ACCEPTING CHEMOTAXIS PROTEIN MCPB"/>
    <property type="match status" value="1"/>
</dbReference>
<evidence type="ECO:0000256" key="2">
    <source>
        <dbReference type="ARBA" id="ARBA00022475"/>
    </source>
</evidence>
<proteinExistence type="inferred from homology"/>
<dbReference type="FunFam" id="1.10.287.950:FF:000001">
    <property type="entry name" value="Methyl-accepting chemotaxis sensory transducer"/>
    <property type="match status" value="1"/>
</dbReference>
<reference evidence="14 15" key="1">
    <citation type="submission" date="2018-06" db="EMBL/GenBank/DDBJ databases">
        <title>Complete genome of Desulfovibrio marinus P48SEP.</title>
        <authorList>
            <person name="Crispim J.S."/>
            <person name="Vidigal P.M.P."/>
            <person name="Silva L.C.F."/>
            <person name="Araujo L.C."/>
            <person name="Laguardia C.N."/>
            <person name="Dias R.S."/>
            <person name="Sousa M.P."/>
            <person name="Paula S.O."/>
            <person name="Silva C."/>
        </authorList>
    </citation>
    <scope>NUCLEOTIDE SEQUENCE [LARGE SCALE GENOMIC DNA]</scope>
    <source>
        <strain evidence="14 15">P48SEP</strain>
    </source>
</reference>
<dbReference type="CDD" id="cd06225">
    <property type="entry name" value="HAMP"/>
    <property type="match status" value="1"/>
</dbReference>
<dbReference type="Pfam" id="PF02743">
    <property type="entry name" value="dCache_1"/>
    <property type="match status" value="1"/>
</dbReference>
<keyword evidence="7 9" id="KW-0807">Transducer</keyword>
<dbReference type="PROSITE" id="PS50111">
    <property type="entry name" value="CHEMOTAXIS_TRANSDUC_2"/>
    <property type="match status" value="1"/>
</dbReference>
<dbReference type="Pfam" id="PF00015">
    <property type="entry name" value="MCPsignal"/>
    <property type="match status" value="1"/>
</dbReference>
<dbReference type="CDD" id="cd11386">
    <property type="entry name" value="MCP_signal"/>
    <property type="match status" value="1"/>
</dbReference>
<dbReference type="InterPro" id="IPR004089">
    <property type="entry name" value="MCPsignal_dom"/>
</dbReference>
<dbReference type="GO" id="GO:0007165">
    <property type="term" value="P:signal transduction"/>
    <property type="evidence" value="ECO:0007669"/>
    <property type="project" value="UniProtKB-KW"/>
</dbReference>
<dbReference type="OrthoDB" id="9814362at2"/>
<dbReference type="EMBL" id="QMIF01000011">
    <property type="protein sequence ID" value="TVM32319.1"/>
    <property type="molecule type" value="Genomic_DNA"/>
</dbReference>
<dbReference type="RefSeq" id="WP_144306330.1">
    <property type="nucleotide sequence ID" value="NZ_QMIF01000011.1"/>
</dbReference>
<dbReference type="AlphaFoldDB" id="A0A6P1ZG16"/>
<protein>
    <submittedName>
        <fullName evidence="14">Methyl-accepting chemotaxis protein</fullName>
    </submittedName>
</protein>
<evidence type="ECO:0000259" key="13">
    <source>
        <dbReference type="PROSITE" id="PS50885"/>
    </source>
</evidence>
<dbReference type="Gene3D" id="1.10.287.950">
    <property type="entry name" value="Methyl-accepting chemotaxis protein"/>
    <property type="match status" value="1"/>
</dbReference>
<gene>
    <name evidence="14" type="ORF">DQK91_15685</name>
</gene>
<dbReference type="InterPro" id="IPR033479">
    <property type="entry name" value="dCache_1"/>
</dbReference>
<keyword evidence="3" id="KW-0145">Chemotaxis</keyword>
<sequence length="715" mass="77718">MRFKDWSLRKKIVIPLFVLILIILTASTWLMTRQGTEMAIDQAKTLAQAQAEANSNKVSGTLNTAMTVGRTIQSAFNEAMKADSVPRREYLAAFLKDILVNYPELSGSWVVCIPGAFDNREEEYADVWKGNMRVYHYRDNGKIATAYQGSENIKGAWWEVPKETGREMLTQPYPWEMGSKTLWLASASFPIKRDGAFVGVVGVDFYLEDLQKMVKEINPFETGYGFLVDNSGSIVAHPDEKLLGKKIEDVQGSGNTAQLLDAIHNGKPYTAILQSPTTGSDMYYAYMPISVGRTDTPWSLAVAIPMDKVRAQAGVISRTGIWTGIGAMIALIIVLLIIAGIISKPILKTSAYTEQVAAGDLHANLDIDQKDEIGVMADSLKSMVGELDKTIMRAQEKTQEAEEESEKARLATAEAEEARNRADRARLEGLHHAAERVERVLEHVVSASEEMSSQSEELLRGTDIQSERITSTATAMEEMNTTVLEIARNASDAAKVGKEAQEKASSGAEVVDDSKGAMDSTIAEVNNLKDSMQALDSQAQDIGAIIGTIEDIADQTNLLALNAAIEAARAGEAGRGFAVVADEVRKLAEKTMTATKEVSDSIGAIQKVAGTNISAMEGVFSRISSAGELSVRSGEMLREIVRKTEDSAAQIDAIATAAEQQSATSEEINNAIEEINRITMEASEGVHEFTTALKSLAEQVSELQKIVEDLKSESD</sequence>
<evidence type="ECO:0000313" key="15">
    <source>
        <dbReference type="Proteomes" id="UP000434052"/>
    </source>
</evidence>
<comment type="similarity">
    <text evidence="8">Belongs to the methyl-accepting chemotaxis (MCP) protein family.</text>
</comment>
<keyword evidence="6 11" id="KW-0472">Membrane</keyword>
<dbReference type="PANTHER" id="PTHR32089:SF112">
    <property type="entry name" value="LYSOZYME-LIKE PROTEIN-RELATED"/>
    <property type="match status" value="1"/>
</dbReference>
<dbReference type="InterPro" id="IPR003660">
    <property type="entry name" value="HAMP_dom"/>
</dbReference>
<organism evidence="14 15">
    <name type="scientific">Oceanidesulfovibrio marinus</name>
    <dbReference type="NCBI Taxonomy" id="370038"/>
    <lineage>
        <taxon>Bacteria</taxon>
        <taxon>Pseudomonadati</taxon>
        <taxon>Thermodesulfobacteriota</taxon>
        <taxon>Desulfovibrionia</taxon>
        <taxon>Desulfovibrionales</taxon>
        <taxon>Desulfovibrionaceae</taxon>
        <taxon>Oceanidesulfovibrio</taxon>
    </lineage>
</organism>
<evidence type="ECO:0000256" key="11">
    <source>
        <dbReference type="SAM" id="Phobius"/>
    </source>
</evidence>
<keyword evidence="4 11" id="KW-0812">Transmembrane</keyword>
<feature type="domain" description="Methyl-accepting transducer" evidence="12">
    <location>
        <begin position="440"/>
        <end position="676"/>
    </location>
</feature>
<evidence type="ECO:0000256" key="8">
    <source>
        <dbReference type="ARBA" id="ARBA00029447"/>
    </source>
</evidence>
<dbReference type="PROSITE" id="PS50885">
    <property type="entry name" value="HAMP"/>
    <property type="match status" value="1"/>
</dbReference>
<keyword evidence="2" id="KW-1003">Cell membrane</keyword>
<accession>A0A6P1ZG16</accession>
<dbReference type="Pfam" id="PF00672">
    <property type="entry name" value="HAMP"/>
    <property type="match status" value="1"/>
</dbReference>
<dbReference type="SMART" id="SM00283">
    <property type="entry name" value="MA"/>
    <property type="match status" value="1"/>
</dbReference>
<dbReference type="GO" id="GO:0006935">
    <property type="term" value="P:chemotaxis"/>
    <property type="evidence" value="ECO:0007669"/>
    <property type="project" value="UniProtKB-KW"/>
</dbReference>
<evidence type="ECO:0000259" key="12">
    <source>
        <dbReference type="PROSITE" id="PS50111"/>
    </source>
</evidence>
<evidence type="ECO:0000256" key="10">
    <source>
        <dbReference type="SAM" id="MobiDB-lite"/>
    </source>
</evidence>
<keyword evidence="5 11" id="KW-1133">Transmembrane helix</keyword>
<evidence type="ECO:0000256" key="1">
    <source>
        <dbReference type="ARBA" id="ARBA00004651"/>
    </source>
</evidence>
<evidence type="ECO:0000256" key="7">
    <source>
        <dbReference type="ARBA" id="ARBA00023224"/>
    </source>
</evidence>